<protein>
    <submittedName>
        <fullName evidence="1">Uncharacterized protein</fullName>
    </submittedName>
</protein>
<organism evidence="1 2">
    <name type="scientific">Nematocida parisii (strain ERTm3)</name>
    <name type="common">Nematode killer fungus</name>
    <dbReference type="NCBI Taxonomy" id="935791"/>
    <lineage>
        <taxon>Eukaryota</taxon>
        <taxon>Fungi</taxon>
        <taxon>Fungi incertae sedis</taxon>
        <taxon>Microsporidia</taxon>
        <taxon>Nematocida</taxon>
    </lineage>
</organism>
<name>I3EF25_NEMP3</name>
<evidence type="ECO:0000313" key="1">
    <source>
        <dbReference type="EMBL" id="EIJ87822.1"/>
    </source>
</evidence>
<dbReference type="InParanoid" id="I3EF25"/>
<evidence type="ECO:0000313" key="2">
    <source>
        <dbReference type="Proteomes" id="UP000002872"/>
    </source>
</evidence>
<dbReference type="HOGENOM" id="CLU_053176_0_0_1"/>
<gene>
    <name evidence="1" type="ORF">NEQG_01894</name>
</gene>
<accession>I3EF25</accession>
<dbReference type="OrthoDB" id="10265785at2759"/>
<proteinExistence type="predicted"/>
<keyword evidence="2" id="KW-1185">Reference proteome</keyword>
<dbReference type="Proteomes" id="UP000002872">
    <property type="component" value="Unassembled WGS sequence"/>
</dbReference>
<reference evidence="1" key="1">
    <citation type="submission" date="2011-01" db="EMBL/GenBank/DDBJ databases">
        <title>The Genome Sequence of Nematocida parisii strain ERTm3.</title>
        <authorList>
            <consortium name="The Broad Institute Genome Sequencing Platform"/>
            <consortium name="The Broad Institute Genome Sequencing Center for Infectious Disease"/>
            <person name="Cuomo C."/>
            <person name="Troemel E."/>
            <person name="Young S.K."/>
            <person name="Zeng Q."/>
            <person name="Gargeya S."/>
            <person name="Fitzgerald M."/>
            <person name="Haas B."/>
            <person name="Abouelleil A."/>
            <person name="Alvarado L."/>
            <person name="Arachchi H.M."/>
            <person name="Berlin A."/>
            <person name="Chapman S.B."/>
            <person name="Gearin G."/>
            <person name="Goldberg J."/>
            <person name="Griggs A."/>
            <person name="Gujja S."/>
            <person name="Hansen M."/>
            <person name="Heiman D."/>
            <person name="Howarth C."/>
            <person name="Larimer J."/>
            <person name="Lui A."/>
            <person name="MacDonald P.J.P."/>
            <person name="McCowen C."/>
            <person name="Montmayeur A."/>
            <person name="Murphy C."/>
            <person name="Neiman D."/>
            <person name="Pearson M."/>
            <person name="Priest M."/>
            <person name="Roberts A."/>
            <person name="Saif S."/>
            <person name="Shea T."/>
            <person name="Sisk P."/>
            <person name="Stolte C."/>
            <person name="Sykes S."/>
            <person name="Wortman J."/>
            <person name="Nusbaum C."/>
            <person name="Birren B."/>
        </authorList>
    </citation>
    <scope>NUCLEOTIDE SEQUENCE</scope>
    <source>
        <strain evidence="1">ERTm3</strain>
    </source>
</reference>
<dbReference type="VEuPathDB" id="MicrosporidiaDB:NEQG_01894"/>
<dbReference type="AlphaFoldDB" id="I3EF25"/>
<sequence length="416" mass="47248">MFTLMRSAQSGIFDELSTPQGNKQNLVLCGVNTPHSLKQIHVQWAVKLIKELQIFTLQETYAEFKEKEDKVQANPAWHVSSPREKLIYFQKSISERKEKDYAPIIPKITLLLQAIDMYQAESTTEVSWDDIVLPKLIDILDQHNLAKIWQIPFCFDFHDMRSWAIAVSYDILKKRIPWRAVVKLVRKKEIHKVFTEDLDESVENTDLLISLSTEIDLNRLTKESGQSQKTSIKYLAFCTFCNKKGHIVEVCNSLQKHKRQKSTEYTLANYQFIGGGGRPLKNPSFIYKEIVFSGHSITGRHSTGSDVNLLSWQMYNKIAIKTGAVKIKPHNYVIKDGVGGRIPSTSYMEGSVHYKKKCVGVHRFFIINTDDEAEADNIFGLSLLQALTKVDGLTVENISECELLSGSASGSGRSVR</sequence>
<dbReference type="EMBL" id="GL870880">
    <property type="protein sequence ID" value="EIJ87822.1"/>
    <property type="molecule type" value="Genomic_DNA"/>
</dbReference>